<keyword evidence="3" id="KW-0713">Self-incompatibility</keyword>
<proteinExistence type="inferred from homology"/>
<evidence type="ECO:0000313" key="7">
    <source>
        <dbReference type="EMBL" id="KAF8394179.1"/>
    </source>
</evidence>
<dbReference type="EMBL" id="JABCRI010000215">
    <property type="protein sequence ID" value="KAF8370241.1"/>
    <property type="molecule type" value="Genomic_DNA"/>
</dbReference>
<organism evidence="6 8">
    <name type="scientific">Tetracentron sinense</name>
    <name type="common">Spur-leaf</name>
    <dbReference type="NCBI Taxonomy" id="13715"/>
    <lineage>
        <taxon>Eukaryota</taxon>
        <taxon>Viridiplantae</taxon>
        <taxon>Streptophyta</taxon>
        <taxon>Embryophyta</taxon>
        <taxon>Tracheophyta</taxon>
        <taxon>Spermatophyta</taxon>
        <taxon>Magnoliopsida</taxon>
        <taxon>Trochodendrales</taxon>
        <taxon>Trochodendraceae</taxon>
        <taxon>Tetracentron</taxon>
    </lineage>
</organism>
<reference evidence="6 8" key="1">
    <citation type="submission" date="2020-04" db="EMBL/GenBank/DDBJ databases">
        <title>Plant Genome Project.</title>
        <authorList>
            <person name="Zhang R.-G."/>
        </authorList>
    </citation>
    <scope>NUCLEOTIDE SEQUENCE [LARGE SCALE GENOMIC DNA]</scope>
    <source>
        <strain evidence="6">YNK0</strain>
        <tissue evidence="6">Leaf</tissue>
    </source>
</reference>
<dbReference type="AlphaFoldDB" id="A0A835CXT3"/>
<dbReference type="PANTHER" id="PTHR31232:SF18">
    <property type="entry name" value="S-PROTEIN HOMOLOG"/>
    <property type="match status" value="1"/>
</dbReference>
<comment type="subcellular location">
    <subcellularLocation>
        <location evidence="1">Secreted</location>
    </subcellularLocation>
</comment>
<dbReference type="PANTHER" id="PTHR31232">
    <property type="match status" value="1"/>
</dbReference>
<evidence type="ECO:0000256" key="3">
    <source>
        <dbReference type="ARBA" id="ARBA00022471"/>
    </source>
</evidence>
<dbReference type="OrthoDB" id="1727555at2759"/>
<evidence type="ECO:0000256" key="5">
    <source>
        <dbReference type="ARBA" id="ARBA00022729"/>
    </source>
</evidence>
<keyword evidence="4" id="KW-0964">Secreted</keyword>
<evidence type="ECO:0000256" key="2">
    <source>
        <dbReference type="ARBA" id="ARBA00005581"/>
    </source>
</evidence>
<dbReference type="Proteomes" id="UP000655225">
    <property type="component" value="Unassembled WGS sequence"/>
</dbReference>
<dbReference type="EMBL" id="JABCRI010000014">
    <property type="protein sequence ID" value="KAF8394179.1"/>
    <property type="molecule type" value="Genomic_DNA"/>
</dbReference>
<evidence type="ECO:0008006" key="9">
    <source>
        <dbReference type="Google" id="ProtNLM"/>
    </source>
</evidence>
<sequence length="304" mass="35681">MKRVKPFQACGHKMTSLDRFVLIFVLAIALTLNESRKVIGKRHGDAIFSKHNVYVGNDLGEGVTLNLRCASKDDDLGTHVLPYGQNYSWGFRSNFWGSTLFWCDFKWGNVTDTFTVYDDNNSEQYYHTNAHWLSRMDGLYYYHHHYGEYELYHNWGNGHKMTSLDRFVLIFVLAIALTLNESRKVIGIRHEDGIFSKHHVYVGNDLGEGLTLNLHCASKDDDLGTHVLPYGQNYNWGFRSNFWGTTLFWCDFKWGNVTDSYSVYDEDSVDQSEHTDTRWLARKDGIYYYRRPYGLYELFNNWRK</sequence>
<comment type="caution">
    <text evidence="6">The sequence shown here is derived from an EMBL/GenBank/DDBJ whole genome shotgun (WGS) entry which is preliminary data.</text>
</comment>
<evidence type="ECO:0000313" key="6">
    <source>
        <dbReference type="EMBL" id="KAF8370241.1"/>
    </source>
</evidence>
<evidence type="ECO:0000313" key="8">
    <source>
        <dbReference type="Proteomes" id="UP000655225"/>
    </source>
</evidence>
<keyword evidence="8" id="KW-1185">Reference proteome</keyword>
<dbReference type="GO" id="GO:0005576">
    <property type="term" value="C:extracellular region"/>
    <property type="evidence" value="ECO:0007669"/>
    <property type="project" value="UniProtKB-SubCell"/>
</dbReference>
<name>A0A835CXT3_TETSI</name>
<gene>
    <name evidence="7" type="ORF">HHK36_020386</name>
    <name evidence="6" type="ORF">HHK36_031718</name>
</gene>
<keyword evidence="5" id="KW-0732">Signal</keyword>
<protein>
    <recommendedName>
        <fullName evidence="9">S-protein homolog</fullName>
    </recommendedName>
</protein>
<evidence type="ECO:0000256" key="1">
    <source>
        <dbReference type="ARBA" id="ARBA00004613"/>
    </source>
</evidence>
<evidence type="ECO:0000256" key="4">
    <source>
        <dbReference type="ARBA" id="ARBA00022525"/>
    </source>
</evidence>
<dbReference type="GO" id="GO:0060320">
    <property type="term" value="P:rejection of self pollen"/>
    <property type="evidence" value="ECO:0007669"/>
    <property type="project" value="UniProtKB-KW"/>
</dbReference>
<dbReference type="OMA" id="WTFGENM"/>
<dbReference type="Pfam" id="PF05938">
    <property type="entry name" value="Self-incomp_S1"/>
    <property type="match status" value="2"/>
</dbReference>
<comment type="similarity">
    <text evidence="2">Belongs to the plant self-incompatibility (S1) protein family.</text>
</comment>
<dbReference type="InterPro" id="IPR010264">
    <property type="entry name" value="Self-incomp_S1"/>
</dbReference>
<accession>A0A835CXT3</accession>